<comment type="caution">
    <text evidence="9">The sequence shown here is derived from an EMBL/GenBank/DDBJ whole genome shotgun (WGS) entry which is preliminary data.</text>
</comment>
<evidence type="ECO:0000256" key="6">
    <source>
        <dbReference type="ARBA" id="ARBA00023136"/>
    </source>
</evidence>
<protein>
    <submittedName>
        <fullName evidence="9">Permease</fullName>
    </submittedName>
</protein>
<proteinExistence type="inferred from homology"/>
<evidence type="ECO:0000256" key="3">
    <source>
        <dbReference type="ARBA" id="ARBA00022475"/>
    </source>
</evidence>
<gene>
    <name evidence="9" type="ORF">ACFR9S_05950</name>
</gene>
<dbReference type="InterPro" id="IPR005524">
    <property type="entry name" value="DUF318"/>
</dbReference>
<dbReference type="AlphaFoldDB" id="A0ABD6B5Z5"/>
<dbReference type="SUPFAM" id="SSF47240">
    <property type="entry name" value="Ferritin-like"/>
    <property type="match status" value="1"/>
</dbReference>
<evidence type="ECO:0000313" key="10">
    <source>
        <dbReference type="Proteomes" id="UP001597111"/>
    </source>
</evidence>
<evidence type="ECO:0000259" key="8">
    <source>
        <dbReference type="SMART" id="SM00746"/>
    </source>
</evidence>
<feature type="domain" description="TRASH" evidence="8">
    <location>
        <begin position="409"/>
        <end position="445"/>
    </location>
</feature>
<keyword evidence="5 7" id="KW-1133">Transmembrane helix</keyword>
<evidence type="ECO:0000313" key="9">
    <source>
        <dbReference type="EMBL" id="MFD1525849.1"/>
    </source>
</evidence>
<accession>A0ABD6B5Z5</accession>
<feature type="transmembrane region" description="Helical" evidence="7">
    <location>
        <begin position="123"/>
        <end position="141"/>
    </location>
</feature>
<dbReference type="RefSeq" id="WP_379818267.1">
    <property type="nucleotide sequence ID" value="NZ_JBHUDH010000049.1"/>
</dbReference>
<keyword evidence="6 7" id="KW-0472">Membrane</keyword>
<keyword evidence="4 7" id="KW-0812">Transmembrane</keyword>
<dbReference type="EMBL" id="JBHUDH010000049">
    <property type="protein sequence ID" value="MFD1525849.1"/>
    <property type="molecule type" value="Genomic_DNA"/>
</dbReference>
<organism evidence="9 10">
    <name type="scientific">Halolamina salina</name>
    <dbReference type="NCBI Taxonomy" id="1220023"/>
    <lineage>
        <taxon>Archaea</taxon>
        <taxon>Methanobacteriati</taxon>
        <taxon>Methanobacteriota</taxon>
        <taxon>Stenosarchaea group</taxon>
        <taxon>Halobacteria</taxon>
        <taxon>Halobacteriales</taxon>
        <taxon>Haloferacaceae</taxon>
    </lineage>
</organism>
<name>A0ABD6B5Z5_9EURY</name>
<evidence type="ECO:0000256" key="2">
    <source>
        <dbReference type="ARBA" id="ARBA00006386"/>
    </source>
</evidence>
<dbReference type="InterPro" id="IPR009078">
    <property type="entry name" value="Ferritin-like_SF"/>
</dbReference>
<dbReference type="InterPro" id="IPR012348">
    <property type="entry name" value="RNR-like"/>
</dbReference>
<feature type="transmembrane region" description="Helical" evidence="7">
    <location>
        <begin position="89"/>
        <end position="116"/>
    </location>
</feature>
<dbReference type="SMART" id="SM00746">
    <property type="entry name" value="TRASH"/>
    <property type="match status" value="2"/>
</dbReference>
<keyword evidence="3" id="KW-1003">Cell membrane</keyword>
<feature type="transmembrane region" description="Helical" evidence="7">
    <location>
        <begin position="332"/>
        <end position="358"/>
    </location>
</feature>
<dbReference type="InterPro" id="IPR053166">
    <property type="entry name" value="UPF0718_permease"/>
</dbReference>
<dbReference type="PANTHER" id="PTHR42775">
    <property type="entry name" value="PERMEASE RV2963-RELATED"/>
    <property type="match status" value="1"/>
</dbReference>
<feature type="transmembrane region" description="Helical" evidence="7">
    <location>
        <begin position="230"/>
        <end position="249"/>
    </location>
</feature>
<feature type="transmembrane region" description="Helical" evidence="7">
    <location>
        <begin position="289"/>
        <end position="311"/>
    </location>
</feature>
<keyword evidence="10" id="KW-1185">Reference proteome</keyword>
<evidence type="ECO:0000256" key="4">
    <source>
        <dbReference type="ARBA" id="ARBA00022692"/>
    </source>
</evidence>
<dbReference type="Proteomes" id="UP001597111">
    <property type="component" value="Unassembled WGS sequence"/>
</dbReference>
<dbReference type="Pfam" id="PF04945">
    <property type="entry name" value="YHS"/>
    <property type="match status" value="1"/>
</dbReference>
<comment type="similarity">
    <text evidence="2">Belongs to the UPF0718 family.</text>
</comment>
<feature type="transmembrane region" description="Helical" evidence="7">
    <location>
        <begin position="61"/>
        <end position="83"/>
    </location>
</feature>
<comment type="subcellular location">
    <subcellularLocation>
        <location evidence="1">Cell membrane</location>
        <topology evidence="1">Multi-pass membrane protein</topology>
    </subcellularLocation>
</comment>
<feature type="transmembrane region" description="Helical" evidence="7">
    <location>
        <begin position="20"/>
        <end position="41"/>
    </location>
</feature>
<feature type="transmembrane region" description="Helical" evidence="7">
    <location>
        <begin position="256"/>
        <end position="283"/>
    </location>
</feature>
<evidence type="ECO:0000256" key="1">
    <source>
        <dbReference type="ARBA" id="ARBA00004651"/>
    </source>
</evidence>
<sequence length="464" mass="49995">MPPTIVEGVLESLRIGVGFLWTAAWAIIMGLTVTSLVQTFVSKERMADVLGEGDLNGLTRATVFGAISSGCSFGAVAIAKGLFKKGAAVVNVLAFMFASTNLIVELGLMILILLGWEFLAAELLGGLVLIAVMALLVHLTLPESHFDEVRERLNERDSAAGVDEDPTCGMEGSPEHTLTTDGGETLQFCSEGCLETYRQRTAGAGGWREELRSWGGWYKVANQFRKEWSMIWTDVIAGFLISGFVIVFVPQSVWNALFLGGDGLFATAENAVMGVAIAVLSFVGSMGNVPFAVALWGGGISFAGVIAFVYADLITVPVLNVYRKYYGWKVMLYILAVFFVTMAFTGFLMELLFDALGIVPNLASGTTATEKSYFEVDYTLGLNLIAFGLVGFLAVAVRRGLGAPGQYRDPVCGMRVDDDVPSATHDGDTYYFCSKTCREAFEAAPEEYAHHGPEVDAGGHDHDH</sequence>
<dbReference type="Gene3D" id="1.10.620.20">
    <property type="entry name" value="Ribonucleotide Reductase, subunit A"/>
    <property type="match status" value="1"/>
</dbReference>
<dbReference type="InterPro" id="IPR007029">
    <property type="entry name" value="YHS_dom"/>
</dbReference>
<dbReference type="InterPro" id="IPR011017">
    <property type="entry name" value="TRASH_dom"/>
</dbReference>
<evidence type="ECO:0000256" key="7">
    <source>
        <dbReference type="SAM" id="Phobius"/>
    </source>
</evidence>
<evidence type="ECO:0000256" key="5">
    <source>
        <dbReference type="ARBA" id="ARBA00022989"/>
    </source>
</evidence>
<dbReference type="GO" id="GO:0005886">
    <property type="term" value="C:plasma membrane"/>
    <property type="evidence" value="ECO:0007669"/>
    <property type="project" value="UniProtKB-SubCell"/>
</dbReference>
<dbReference type="PANTHER" id="PTHR42775:SF1">
    <property type="entry name" value="PERMEASE RV2963-RELATED"/>
    <property type="match status" value="1"/>
</dbReference>
<feature type="domain" description="TRASH" evidence="8">
    <location>
        <begin position="165"/>
        <end position="201"/>
    </location>
</feature>
<feature type="transmembrane region" description="Helical" evidence="7">
    <location>
        <begin position="378"/>
        <end position="397"/>
    </location>
</feature>
<dbReference type="Pfam" id="PF03773">
    <property type="entry name" value="ArsP_1"/>
    <property type="match status" value="1"/>
</dbReference>
<reference evidence="9 10" key="1">
    <citation type="journal article" date="2019" name="Int. J. Syst. Evol. Microbiol.">
        <title>The Global Catalogue of Microorganisms (GCM) 10K type strain sequencing project: providing services to taxonomists for standard genome sequencing and annotation.</title>
        <authorList>
            <consortium name="The Broad Institute Genomics Platform"/>
            <consortium name="The Broad Institute Genome Sequencing Center for Infectious Disease"/>
            <person name="Wu L."/>
            <person name="Ma J."/>
        </authorList>
    </citation>
    <scope>NUCLEOTIDE SEQUENCE [LARGE SCALE GENOMIC DNA]</scope>
    <source>
        <strain evidence="9 10">CGMCC 1.12285</strain>
    </source>
</reference>